<organism evidence="1">
    <name type="scientific">bioreactor metagenome</name>
    <dbReference type="NCBI Taxonomy" id="1076179"/>
    <lineage>
        <taxon>unclassified sequences</taxon>
        <taxon>metagenomes</taxon>
        <taxon>ecological metagenomes</taxon>
    </lineage>
</organism>
<accession>A0A645DSQ4</accession>
<dbReference type="EMBL" id="VSSQ01039291">
    <property type="protein sequence ID" value="MPM92341.1"/>
    <property type="molecule type" value="Genomic_DNA"/>
</dbReference>
<reference evidence="1" key="1">
    <citation type="submission" date="2019-08" db="EMBL/GenBank/DDBJ databases">
        <authorList>
            <person name="Kucharzyk K."/>
            <person name="Murdoch R.W."/>
            <person name="Higgins S."/>
            <person name="Loffler F."/>
        </authorList>
    </citation>
    <scope>NUCLEOTIDE SEQUENCE</scope>
</reference>
<name>A0A645DSQ4_9ZZZZ</name>
<proteinExistence type="predicted"/>
<comment type="caution">
    <text evidence="1">The sequence shown here is derived from an EMBL/GenBank/DDBJ whole genome shotgun (WGS) entry which is preliminary data.</text>
</comment>
<protein>
    <submittedName>
        <fullName evidence="1">Uncharacterized protein</fullName>
    </submittedName>
</protein>
<dbReference type="AlphaFoldDB" id="A0A645DSQ4"/>
<evidence type="ECO:0000313" key="1">
    <source>
        <dbReference type="EMBL" id="MPM92341.1"/>
    </source>
</evidence>
<gene>
    <name evidence="1" type="ORF">SDC9_139476</name>
</gene>
<sequence length="105" mass="11671">MDAFTQRKVDVGAFRLRFESQHFADQPQCVDAPRFRRHVKFDPVAEHQQSDLVSVAGGAEGEDGGQFCGGAPLVPLRRPEDAGGGDVDHQQHRQFAFLYEFLDVG</sequence>